<dbReference type="eggNOG" id="COG4129">
    <property type="taxonomic scope" value="Bacteria"/>
</dbReference>
<keyword evidence="9" id="KW-1185">Reference proteome</keyword>
<dbReference type="STRING" id="1089455.MOPEL_130_01530"/>
<dbReference type="InterPro" id="IPR049453">
    <property type="entry name" value="Memb_transporter_dom"/>
</dbReference>
<evidence type="ECO:0000256" key="2">
    <source>
        <dbReference type="ARBA" id="ARBA00022692"/>
    </source>
</evidence>
<feature type="compositionally biased region" description="Basic and acidic residues" evidence="5">
    <location>
        <begin position="401"/>
        <end position="426"/>
    </location>
</feature>
<feature type="domain" description="Integral membrane bound transporter" evidence="7">
    <location>
        <begin position="49"/>
        <end position="171"/>
    </location>
</feature>
<proteinExistence type="predicted"/>
<comment type="subcellular location">
    <subcellularLocation>
        <location evidence="1">Membrane</location>
        <topology evidence="1">Multi-pass membrane protein</topology>
    </subcellularLocation>
</comment>
<evidence type="ECO:0000313" key="8">
    <source>
        <dbReference type="EMBL" id="GAB49546.1"/>
    </source>
</evidence>
<feature type="region of interest" description="Disordered" evidence="5">
    <location>
        <begin position="386"/>
        <end position="472"/>
    </location>
</feature>
<evidence type="ECO:0000256" key="3">
    <source>
        <dbReference type="ARBA" id="ARBA00022989"/>
    </source>
</evidence>
<name>H5UUY8_9MICO</name>
<keyword evidence="4 6" id="KW-0472">Membrane</keyword>
<dbReference type="EMBL" id="BAFE01000089">
    <property type="protein sequence ID" value="GAB49546.1"/>
    <property type="molecule type" value="Genomic_DNA"/>
</dbReference>
<organism evidence="8 9">
    <name type="scientific">Mobilicoccus pelagius NBRC 104925</name>
    <dbReference type="NCBI Taxonomy" id="1089455"/>
    <lineage>
        <taxon>Bacteria</taxon>
        <taxon>Bacillati</taxon>
        <taxon>Actinomycetota</taxon>
        <taxon>Actinomycetes</taxon>
        <taxon>Micrococcales</taxon>
        <taxon>Dermatophilaceae</taxon>
        <taxon>Mobilicoccus</taxon>
    </lineage>
</organism>
<gene>
    <name evidence="8" type="ORF">MOPEL_130_01530</name>
</gene>
<feature type="transmembrane region" description="Helical" evidence="6">
    <location>
        <begin position="85"/>
        <end position="107"/>
    </location>
</feature>
<evidence type="ECO:0000256" key="6">
    <source>
        <dbReference type="SAM" id="Phobius"/>
    </source>
</evidence>
<dbReference type="AlphaFoldDB" id="H5UUY8"/>
<protein>
    <recommendedName>
        <fullName evidence="7">Integral membrane bound transporter domain-containing protein</fullName>
    </recommendedName>
</protein>
<sequence length="472" mass="51543">MPHPSELQDALARRTVAAGRRGRDSLAKRYRRLQERLFFITQIALSAAIAWFISRDIIGHTQPFFAPVAAVVALGFSFGQRIERAVQIVFGVAVGVLIGDVAVSIIGSGYWQLALIVFSSMAIMTVVDGRVLPTTQAGLQSAMVTILVAQPDQALSRWIDAVVGGVVALLASTITPASPLRRPRQHTAEIVSEMSELFAETTASLRERDLARAERALARARDSEEALATLESLADDGLSVIRSSPFRRRHLPAVQEIADLLPPLDRAMRNLRVLVRRATIALRQGEVVPKGYIDMVDELAQITAAMAEDLQDRHLPDGHRAAMYELGEMTTYVTSRPTLSSEVIRAQVRSIVLDLLMVTGLSFEEAFAGIPTSYTLGGDEGDYLPDFVLDGADHDSDDDPDGSRTPEVLDRARASTSVRDDPRGADEADTTTVRTAADRDPHERRPLDEEHRPGATRPPHDEDGPERGTPEA</sequence>
<reference evidence="8 9" key="1">
    <citation type="submission" date="2012-02" db="EMBL/GenBank/DDBJ databases">
        <title>Whole genome shotgun sequence of Mobilicoccus pelagius NBRC 104925.</title>
        <authorList>
            <person name="Yoshida Y."/>
            <person name="Hosoyama A."/>
            <person name="Tsuchikane K."/>
            <person name="Katsumata H."/>
            <person name="Yamazaki S."/>
            <person name="Fujita N."/>
        </authorList>
    </citation>
    <scope>NUCLEOTIDE SEQUENCE [LARGE SCALE GENOMIC DNA]</scope>
    <source>
        <strain evidence="8 9">NBRC 104925</strain>
    </source>
</reference>
<dbReference type="GO" id="GO:0016020">
    <property type="term" value="C:membrane"/>
    <property type="evidence" value="ECO:0007669"/>
    <property type="project" value="UniProtKB-SubCell"/>
</dbReference>
<dbReference type="Proteomes" id="UP000004367">
    <property type="component" value="Unassembled WGS sequence"/>
</dbReference>
<accession>H5UUY8</accession>
<feature type="transmembrane region" description="Helical" evidence="6">
    <location>
        <begin position="37"/>
        <end position="54"/>
    </location>
</feature>
<feature type="compositionally biased region" description="Basic and acidic residues" evidence="5">
    <location>
        <begin position="436"/>
        <end position="472"/>
    </location>
</feature>
<evidence type="ECO:0000256" key="5">
    <source>
        <dbReference type="SAM" id="MobiDB-lite"/>
    </source>
</evidence>
<evidence type="ECO:0000256" key="4">
    <source>
        <dbReference type="ARBA" id="ARBA00023136"/>
    </source>
</evidence>
<comment type="caution">
    <text evidence="8">The sequence shown here is derived from an EMBL/GenBank/DDBJ whole genome shotgun (WGS) entry which is preliminary data.</text>
</comment>
<dbReference type="RefSeq" id="WP_009483389.1">
    <property type="nucleotide sequence ID" value="NZ_BAFE01000089.1"/>
</dbReference>
<evidence type="ECO:0000259" key="7">
    <source>
        <dbReference type="Pfam" id="PF13515"/>
    </source>
</evidence>
<dbReference type="Pfam" id="PF13515">
    <property type="entry name" value="FUSC_2"/>
    <property type="match status" value="1"/>
</dbReference>
<evidence type="ECO:0000313" key="9">
    <source>
        <dbReference type="Proteomes" id="UP000004367"/>
    </source>
</evidence>
<feature type="transmembrane region" description="Helical" evidence="6">
    <location>
        <begin position="60"/>
        <end position="78"/>
    </location>
</feature>
<evidence type="ECO:0000256" key="1">
    <source>
        <dbReference type="ARBA" id="ARBA00004141"/>
    </source>
</evidence>
<keyword evidence="2 6" id="KW-0812">Transmembrane</keyword>
<keyword evidence="3 6" id="KW-1133">Transmembrane helix</keyword>